<evidence type="ECO:0000256" key="3">
    <source>
        <dbReference type="ARBA" id="ARBA00022679"/>
    </source>
</evidence>
<dbReference type="Gene3D" id="3.40.50.300">
    <property type="entry name" value="P-loop containing nucleotide triphosphate hydrolases"/>
    <property type="match status" value="1"/>
</dbReference>
<evidence type="ECO:0000256" key="6">
    <source>
        <dbReference type="ARBA" id="ARBA00022932"/>
    </source>
</evidence>
<comment type="catalytic activity">
    <reaction evidence="8">
        <text>DNA(n) + a 2'-deoxyribonucleoside 5'-triphosphate = DNA(n+1) + diphosphate</text>
        <dbReference type="Rhea" id="RHEA:22508"/>
        <dbReference type="Rhea" id="RHEA-COMP:17339"/>
        <dbReference type="Rhea" id="RHEA-COMP:17340"/>
        <dbReference type="ChEBI" id="CHEBI:33019"/>
        <dbReference type="ChEBI" id="CHEBI:61560"/>
        <dbReference type="ChEBI" id="CHEBI:173112"/>
        <dbReference type="EC" id="2.7.7.7"/>
    </reaction>
</comment>
<evidence type="ECO:0000313" key="12">
    <source>
        <dbReference type="Proteomes" id="UP001158045"/>
    </source>
</evidence>
<dbReference type="EMBL" id="JARYZI010000005">
    <property type="protein sequence ID" value="MDH8678393.1"/>
    <property type="molecule type" value="Genomic_DNA"/>
</dbReference>
<evidence type="ECO:0000259" key="10">
    <source>
        <dbReference type="Pfam" id="PF21694"/>
    </source>
</evidence>
<keyword evidence="4 11" id="KW-0548">Nucleotidyltransferase</keyword>
<keyword evidence="5" id="KW-0235">DNA replication</keyword>
<evidence type="ECO:0000256" key="8">
    <source>
        <dbReference type="ARBA" id="ARBA00049244"/>
    </source>
</evidence>
<dbReference type="NCBIfam" id="TIGR01128">
    <property type="entry name" value="holA"/>
    <property type="match status" value="1"/>
</dbReference>
<dbReference type="InterPro" id="IPR027417">
    <property type="entry name" value="P-loop_NTPase"/>
</dbReference>
<feature type="domain" description="DNA polymerase III delta N-terminal" evidence="9">
    <location>
        <begin position="20"/>
        <end position="135"/>
    </location>
</feature>
<dbReference type="InterPro" id="IPR008921">
    <property type="entry name" value="DNA_pol3_clamp-load_cplx_C"/>
</dbReference>
<dbReference type="Gene3D" id="1.20.272.10">
    <property type="match status" value="1"/>
</dbReference>
<evidence type="ECO:0000256" key="5">
    <source>
        <dbReference type="ARBA" id="ARBA00022705"/>
    </source>
</evidence>
<accession>A0ABT6ND95</accession>
<evidence type="ECO:0000256" key="2">
    <source>
        <dbReference type="ARBA" id="ARBA00017703"/>
    </source>
</evidence>
<evidence type="ECO:0000256" key="1">
    <source>
        <dbReference type="ARBA" id="ARBA00012417"/>
    </source>
</evidence>
<evidence type="ECO:0000256" key="7">
    <source>
        <dbReference type="ARBA" id="ARBA00034754"/>
    </source>
</evidence>
<dbReference type="PANTHER" id="PTHR34388">
    <property type="entry name" value="DNA POLYMERASE III SUBUNIT DELTA"/>
    <property type="match status" value="1"/>
</dbReference>
<organism evidence="11 12">
    <name type="scientific">Fusibacter bizertensis</name>
    <dbReference type="NCBI Taxonomy" id="1488331"/>
    <lineage>
        <taxon>Bacteria</taxon>
        <taxon>Bacillati</taxon>
        <taxon>Bacillota</taxon>
        <taxon>Clostridia</taxon>
        <taxon>Eubacteriales</taxon>
        <taxon>Eubacteriales Family XII. Incertae Sedis</taxon>
        <taxon>Fusibacter</taxon>
    </lineage>
</organism>
<keyword evidence="3 11" id="KW-0808">Transferase</keyword>
<comment type="similarity">
    <text evidence="7">Belongs to the DNA polymerase HolA subunit family.</text>
</comment>
<proteinExistence type="inferred from homology"/>
<dbReference type="Pfam" id="PF06144">
    <property type="entry name" value="DNA_pol3_delta"/>
    <property type="match status" value="1"/>
</dbReference>
<evidence type="ECO:0000256" key="4">
    <source>
        <dbReference type="ARBA" id="ARBA00022695"/>
    </source>
</evidence>
<keyword evidence="6" id="KW-0239">DNA-directed DNA polymerase</keyword>
<evidence type="ECO:0000313" key="11">
    <source>
        <dbReference type="EMBL" id="MDH8678393.1"/>
    </source>
</evidence>
<dbReference type="SUPFAM" id="SSF48019">
    <property type="entry name" value="post-AAA+ oligomerization domain-like"/>
    <property type="match status" value="1"/>
</dbReference>
<dbReference type="InterPro" id="IPR010372">
    <property type="entry name" value="DNA_pol3_delta_N"/>
</dbReference>
<evidence type="ECO:0000259" key="9">
    <source>
        <dbReference type="Pfam" id="PF06144"/>
    </source>
</evidence>
<dbReference type="RefSeq" id="WP_281094237.1">
    <property type="nucleotide sequence ID" value="NZ_JARYZI010000005.1"/>
</dbReference>
<dbReference type="InterPro" id="IPR005790">
    <property type="entry name" value="DNA_polIII_delta"/>
</dbReference>
<gene>
    <name evidence="11" type="primary">holA</name>
    <name evidence="11" type="ORF">QE109_09565</name>
</gene>
<dbReference type="SUPFAM" id="SSF52540">
    <property type="entry name" value="P-loop containing nucleoside triphosphate hydrolases"/>
    <property type="match status" value="1"/>
</dbReference>
<dbReference type="Proteomes" id="UP001158045">
    <property type="component" value="Unassembled WGS sequence"/>
</dbReference>
<feature type="domain" description="DNA polymerase III delta subunit-like C-terminal" evidence="10">
    <location>
        <begin position="213"/>
        <end position="332"/>
    </location>
</feature>
<sequence length="337" mass="38917">MDFMTYFKQLKSNEIKQVTLINGAENYLIDNLTKYIAENFLMQAYMDFNLTVVDSPMDIDSVQSIAMTLPFFDERRIVLFQNSGLLKTIKDEQEEKLIKFIQQLPEHIVLIFAETELDKRKKIYKQINKIADVVTVDRLSRQELVKWCAKRFKLYHKEVDLHVISFLIEMINYLEPEADKNLYDVDNTIRMLSGVDGAITESVIRQYVDIPIEHNIFKMMDAMSSKHISEALTILTQLISSGEAEIKVFYMINQQYRNIYKTKLLLEAGHSSPTIASKLDIHPFVAKKAGGFASHFTVKQLIEIIDVLEEVDIAMKSSVIKPLLLMEKAFFQIGNIA</sequence>
<dbReference type="EC" id="2.7.7.7" evidence="1"/>
<dbReference type="PANTHER" id="PTHR34388:SF1">
    <property type="entry name" value="DNA POLYMERASE III SUBUNIT DELTA"/>
    <property type="match status" value="1"/>
</dbReference>
<keyword evidence="12" id="KW-1185">Reference proteome</keyword>
<protein>
    <recommendedName>
        <fullName evidence="2">DNA polymerase III subunit delta</fullName>
        <ecNumber evidence="1">2.7.7.7</ecNumber>
    </recommendedName>
</protein>
<comment type="caution">
    <text evidence="11">The sequence shown here is derived from an EMBL/GenBank/DDBJ whole genome shotgun (WGS) entry which is preliminary data.</text>
</comment>
<dbReference type="InterPro" id="IPR048466">
    <property type="entry name" value="DNA_pol3_delta-like_C"/>
</dbReference>
<name>A0ABT6ND95_9FIRM</name>
<dbReference type="Pfam" id="PF21694">
    <property type="entry name" value="DNA_pol3_delta_C"/>
    <property type="match status" value="1"/>
</dbReference>
<dbReference type="GO" id="GO:0003887">
    <property type="term" value="F:DNA-directed DNA polymerase activity"/>
    <property type="evidence" value="ECO:0007669"/>
    <property type="project" value="UniProtKB-EC"/>
</dbReference>
<reference evidence="11 12" key="1">
    <citation type="submission" date="2023-04" db="EMBL/GenBank/DDBJ databases">
        <title>Fusibacter bizertensis strain WBS, isolated from littoral bottom sediments of the Arctic seas - biochemical and genomic analysis.</title>
        <authorList>
            <person name="Brioukhanov A.L."/>
        </authorList>
    </citation>
    <scope>NUCLEOTIDE SEQUENCE [LARGE SCALE GENOMIC DNA]</scope>
    <source>
        <strain evidence="11 12">WBS</strain>
    </source>
</reference>